<dbReference type="OrthoDB" id="3449793at2"/>
<dbReference type="Gene3D" id="3.30.1330.30">
    <property type="match status" value="1"/>
</dbReference>
<comment type="caution">
    <text evidence="1">The sequence shown here is derived from an EMBL/GenBank/DDBJ whole genome shotgun (WGS) entry which is preliminary data.</text>
</comment>
<evidence type="ECO:0000313" key="1">
    <source>
        <dbReference type="EMBL" id="OEJ25242.1"/>
    </source>
</evidence>
<gene>
    <name evidence="1" type="ORF">AS594_12815</name>
</gene>
<reference evidence="1 2" key="1">
    <citation type="submission" date="2016-08" db="EMBL/GenBank/DDBJ databases">
        <title>Complete genome sequence of Streptomyces agglomeratus strain 6-3-2, a novel anti-MRSA actinomycete isolated from Wuli of Tebit, China.</title>
        <authorList>
            <person name="Chen X."/>
        </authorList>
    </citation>
    <scope>NUCLEOTIDE SEQUENCE [LARGE SCALE GENOMIC DNA]</scope>
    <source>
        <strain evidence="1 2">6-3-2</strain>
    </source>
</reference>
<evidence type="ECO:0000313" key="2">
    <source>
        <dbReference type="Proteomes" id="UP000095759"/>
    </source>
</evidence>
<keyword evidence="2" id="KW-1185">Reference proteome</keyword>
<dbReference type="RefSeq" id="WP_069932963.1">
    <property type="nucleotide sequence ID" value="NZ_MEHJ01000001.1"/>
</dbReference>
<protein>
    <recommendedName>
        <fullName evidence="3">Chemotaxis protein</fullName>
    </recommendedName>
</protein>
<proteinExistence type="predicted"/>
<sequence length="372" mass="40452">MTQPTRPTPELLAELRKPRPYPAVSVTLPTHRHWPESQQDDIRLRNLLTEAEKRLADDPEVSKAQAAAVTQHLTAAADALDPEYFGDGLIVYASPEEHRSFLVGGSVPERIVINTTYLTRNLVALEARERPYLVLVLSTGEVRLWRGQGDQVAEDQKSGFPVISSGAERDKAPSRDGGQWTTQDFRNMLMEADRKLTAVLQASPLPVILVGLSKHISVYREVTHHGQALAAELEVGGLANTTPAEMSAQLAPARRALAEADTERGMRGLDEARSGKRYSAGVQDVWQAAGEGRVALLVVEESLRVTARPDTVEGAERATLTLLEPEEAGVPGAEEDIIDSLVETVLSADGEVIFVPDDSLADAHRVAAALRY</sequence>
<accession>A0A1E5P6S7</accession>
<evidence type="ECO:0008006" key="3">
    <source>
        <dbReference type="Google" id="ProtNLM"/>
    </source>
</evidence>
<dbReference type="Proteomes" id="UP000095759">
    <property type="component" value="Unassembled WGS sequence"/>
</dbReference>
<dbReference type="STRING" id="285458.BGM19_23995"/>
<dbReference type="AlphaFoldDB" id="A0A1E5P6S7"/>
<dbReference type="InterPro" id="IPR029064">
    <property type="entry name" value="Ribosomal_eL30-like_sf"/>
</dbReference>
<name>A0A1E5P6S7_9ACTN</name>
<organism evidence="1 2">
    <name type="scientific">Streptomyces agglomeratus</name>
    <dbReference type="NCBI Taxonomy" id="285458"/>
    <lineage>
        <taxon>Bacteria</taxon>
        <taxon>Bacillati</taxon>
        <taxon>Actinomycetota</taxon>
        <taxon>Actinomycetes</taxon>
        <taxon>Kitasatosporales</taxon>
        <taxon>Streptomycetaceae</taxon>
        <taxon>Streptomyces</taxon>
    </lineage>
</organism>
<dbReference type="Pfam" id="PF18845">
    <property type="entry name" value="baeRF_family3"/>
    <property type="match status" value="1"/>
</dbReference>
<dbReference type="InterPro" id="IPR041289">
    <property type="entry name" value="Bact_RF_family3"/>
</dbReference>
<dbReference type="EMBL" id="MEHJ01000001">
    <property type="protein sequence ID" value="OEJ25242.1"/>
    <property type="molecule type" value="Genomic_DNA"/>
</dbReference>